<proteinExistence type="predicted"/>
<gene>
    <name evidence="4" type="ORF">soil367_14490</name>
</gene>
<dbReference type="AlphaFoldDB" id="A0A4P7XJT9"/>
<dbReference type="SUPFAM" id="SSF47473">
    <property type="entry name" value="EF-hand"/>
    <property type="match status" value="1"/>
</dbReference>
<evidence type="ECO:0000313" key="4">
    <source>
        <dbReference type="EMBL" id="QCF27043.1"/>
    </source>
</evidence>
<protein>
    <recommendedName>
        <fullName evidence="3">PRC-barrel domain-containing protein</fullName>
    </recommendedName>
</protein>
<dbReference type="InterPro" id="IPR027275">
    <property type="entry name" value="PRC-brl_dom"/>
</dbReference>
<dbReference type="PROSITE" id="PS00018">
    <property type="entry name" value="EF_HAND_1"/>
    <property type="match status" value="1"/>
</dbReference>
<feature type="compositionally biased region" description="Acidic residues" evidence="1">
    <location>
        <begin position="358"/>
        <end position="367"/>
    </location>
</feature>
<name>A0A4P7XJT9_9ALTE</name>
<feature type="domain" description="PRC-barrel" evidence="3">
    <location>
        <begin position="365"/>
        <end position="418"/>
    </location>
</feature>
<keyword evidence="5" id="KW-1185">Reference proteome</keyword>
<organism evidence="4 5">
    <name type="scientific">Hydrocarboniclastica marina</name>
    <dbReference type="NCBI Taxonomy" id="2259620"/>
    <lineage>
        <taxon>Bacteria</taxon>
        <taxon>Pseudomonadati</taxon>
        <taxon>Pseudomonadota</taxon>
        <taxon>Gammaproteobacteria</taxon>
        <taxon>Alteromonadales</taxon>
        <taxon>Alteromonadaceae</taxon>
        <taxon>Hydrocarboniclastica</taxon>
    </lineage>
</organism>
<feature type="compositionally biased region" description="Polar residues" evidence="1">
    <location>
        <begin position="298"/>
        <end position="311"/>
    </location>
</feature>
<feature type="compositionally biased region" description="Low complexity" evidence="1">
    <location>
        <begin position="110"/>
        <end position="126"/>
    </location>
</feature>
<feature type="compositionally biased region" description="Polar residues" evidence="1">
    <location>
        <begin position="265"/>
        <end position="278"/>
    </location>
</feature>
<dbReference type="Pfam" id="PF05239">
    <property type="entry name" value="PRC"/>
    <property type="match status" value="1"/>
</dbReference>
<feature type="region of interest" description="Disordered" evidence="1">
    <location>
        <begin position="145"/>
        <end position="190"/>
    </location>
</feature>
<evidence type="ECO:0000256" key="2">
    <source>
        <dbReference type="SAM" id="SignalP"/>
    </source>
</evidence>
<feature type="signal peptide" evidence="2">
    <location>
        <begin position="1"/>
        <end position="31"/>
    </location>
</feature>
<feature type="compositionally biased region" description="Basic and acidic residues" evidence="1">
    <location>
        <begin position="224"/>
        <end position="238"/>
    </location>
</feature>
<feature type="region of interest" description="Disordered" evidence="1">
    <location>
        <begin position="110"/>
        <end position="132"/>
    </location>
</feature>
<feature type="region of interest" description="Disordered" evidence="1">
    <location>
        <begin position="224"/>
        <end position="377"/>
    </location>
</feature>
<evidence type="ECO:0000256" key="1">
    <source>
        <dbReference type="SAM" id="MobiDB-lite"/>
    </source>
</evidence>
<dbReference type="SUPFAM" id="SSF50346">
    <property type="entry name" value="PRC-barrel domain"/>
    <property type="match status" value="1"/>
</dbReference>
<dbReference type="RefSeq" id="WP_136549750.1">
    <property type="nucleotide sequence ID" value="NZ_CP031093.1"/>
</dbReference>
<dbReference type="Proteomes" id="UP000298049">
    <property type="component" value="Chromosome"/>
</dbReference>
<keyword evidence="2" id="KW-0732">Signal</keyword>
<dbReference type="OrthoDB" id="7061432at2"/>
<feature type="compositionally biased region" description="Low complexity" evidence="1">
    <location>
        <begin position="286"/>
        <end position="297"/>
    </location>
</feature>
<evidence type="ECO:0000313" key="5">
    <source>
        <dbReference type="Proteomes" id="UP000298049"/>
    </source>
</evidence>
<dbReference type="KEGG" id="hmi:soil367_14490"/>
<sequence>MSMERNRIRKFGLQLTAGAVSAFLLVPAAVAQSNSSAGTQLEQGPAVEHRQLDKNGDQILQWDELKPRLESADLGQDWDQDRIMQEFDQNNDAGLGPLEYQVFLANVGNGSSGSQTAQAGQNQNTQDNRGQEIDGEQEVVVQSQQPKVKVDTDPAQVQVQQRQPEVAVDQKSPKVRVDPSDPQVTVDQKQPKIKVTQPEPKVQVTVPKPEVEVVQRKPDVNVKKAKPQVEVEQRRPDVEVSQQEPKVNVQQSDPEVAVVPAKPQVSMTEESQQANVDVNQADKAQVEVQQAEPEVQVGSSDANVNVQSTDQADVEIQREQQQARNDSQRADEEDVNQLPATAAGMSSREQQESRAQAEDLDNLPVEELDGRNVQNRNGENLGKVDLIVLEKDGNTPAVVLTSGGILGFGSSKVLVPLEELTMNQGQLVWQTSKTPSEMKQSDYNEQNYTEVSPENYNVVGDLKQAQ</sequence>
<dbReference type="Gene3D" id="2.30.30.240">
    <property type="entry name" value="PRC-barrel domain"/>
    <property type="match status" value="1"/>
</dbReference>
<dbReference type="InterPro" id="IPR011992">
    <property type="entry name" value="EF-hand-dom_pair"/>
</dbReference>
<accession>A0A4P7XJT9</accession>
<dbReference type="EMBL" id="CP031093">
    <property type="protein sequence ID" value="QCF27043.1"/>
    <property type="molecule type" value="Genomic_DNA"/>
</dbReference>
<dbReference type="InterPro" id="IPR018247">
    <property type="entry name" value="EF_Hand_1_Ca_BS"/>
</dbReference>
<feature type="compositionally biased region" description="Polar residues" evidence="1">
    <location>
        <begin position="240"/>
        <end position="253"/>
    </location>
</feature>
<feature type="chain" id="PRO_5020472992" description="PRC-barrel domain-containing protein" evidence="2">
    <location>
        <begin position="32"/>
        <end position="466"/>
    </location>
</feature>
<dbReference type="PANTHER" id="PTHR36505">
    <property type="entry name" value="BLR1072 PROTEIN"/>
    <property type="match status" value="1"/>
</dbReference>
<dbReference type="PANTHER" id="PTHR36505:SF1">
    <property type="entry name" value="BLR1072 PROTEIN"/>
    <property type="match status" value="1"/>
</dbReference>
<evidence type="ECO:0000259" key="3">
    <source>
        <dbReference type="Pfam" id="PF05239"/>
    </source>
</evidence>
<dbReference type="InterPro" id="IPR011033">
    <property type="entry name" value="PRC_barrel-like_sf"/>
</dbReference>
<reference evidence="4 5" key="1">
    <citation type="submission" date="2018-07" db="EMBL/GenBank/DDBJ databases">
        <title>Marsedoiliclastica nanhaica gen. nov. sp. nov., a novel marine hydrocarbonoclastic bacterium isolated from an in-situ enriched hydrocarbon-degrading consortium in deep-sea sediment.</title>
        <authorList>
            <person name="Dong C."/>
            <person name="Ma T."/>
            <person name="Liu R."/>
            <person name="Shao Z."/>
        </authorList>
    </citation>
    <scope>NUCLEOTIDE SEQUENCE [LARGE SCALE GENOMIC DNA]</scope>
    <source>
        <strain evidence="5">soil36-7</strain>
    </source>
</reference>